<proteinExistence type="predicted"/>
<comment type="caution">
    <text evidence="2">The sequence shown here is derived from an EMBL/GenBank/DDBJ whole genome shotgun (WGS) entry which is preliminary data.</text>
</comment>
<evidence type="ECO:0000313" key="2">
    <source>
        <dbReference type="EMBL" id="KAK0639969.1"/>
    </source>
</evidence>
<keyword evidence="1" id="KW-0732">Signal</keyword>
<feature type="signal peptide" evidence="1">
    <location>
        <begin position="1"/>
        <end position="15"/>
    </location>
</feature>
<protein>
    <submittedName>
        <fullName evidence="2">Uncharacterized protein</fullName>
    </submittedName>
</protein>
<reference evidence="2" key="1">
    <citation type="submission" date="2023-06" db="EMBL/GenBank/DDBJ databases">
        <title>Genome-scale phylogeny and comparative genomics of the fungal order Sordariales.</title>
        <authorList>
            <consortium name="Lawrence Berkeley National Laboratory"/>
            <person name="Hensen N."/>
            <person name="Bonometti L."/>
            <person name="Westerberg I."/>
            <person name="Brannstrom I.O."/>
            <person name="Guillou S."/>
            <person name="Cros-Aarteil S."/>
            <person name="Calhoun S."/>
            <person name="Haridas S."/>
            <person name="Kuo A."/>
            <person name="Mondo S."/>
            <person name="Pangilinan J."/>
            <person name="Riley R."/>
            <person name="Labutti K."/>
            <person name="Andreopoulos B."/>
            <person name="Lipzen A."/>
            <person name="Chen C."/>
            <person name="Yanf M."/>
            <person name="Daum C."/>
            <person name="Ng V."/>
            <person name="Clum A."/>
            <person name="Steindorff A."/>
            <person name="Ohm R."/>
            <person name="Martin F."/>
            <person name="Silar P."/>
            <person name="Natvig D."/>
            <person name="Lalanne C."/>
            <person name="Gautier V."/>
            <person name="Ament-Velasquez S.L."/>
            <person name="Kruys A."/>
            <person name="Hutchinson M.I."/>
            <person name="Powell A.J."/>
            <person name="Barry K."/>
            <person name="Miller A.N."/>
            <person name="Grigoriev I.V."/>
            <person name="Debuchy R."/>
            <person name="Gladieux P."/>
            <person name="Thoren M.H."/>
            <person name="Johannesson H."/>
        </authorList>
    </citation>
    <scope>NUCLEOTIDE SEQUENCE</scope>
    <source>
        <strain evidence="2">SMH2532-1</strain>
    </source>
</reference>
<dbReference type="Proteomes" id="UP001174936">
    <property type="component" value="Unassembled WGS sequence"/>
</dbReference>
<sequence length="133" mass="14851">MKTLHLALFTAIATASSIEKRCSPAYDPELAKGYYPPAPCWQTFNPACQPFLADGTEMTVDSKHRLAIVYGVSDYCAAEISEELSREAVGKKNYGWVQKHGSLTFIKGGILVISNMTEDAVKRYEKLTYFKYP</sequence>
<keyword evidence="3" id="KW-1185">Reference proteome</keyword>
<evidence type="ECO:0000313" key="3">
    <source>
        <dbReference type="Proteomes" id="UP001174936"/>
    </source>
</evidence>
<dbReference type="EMBL" id="JAULSV010000007">
    <property type="protein sequence ID" value="KAK0639969.1"/>
    <property type="molecule type" value="Genomic_DNA"/>
</dbReference>
<organism evidence="2 3">
    <name type="scientific">Cercophora newfieldiana</name>
    <dbReference type="NCBI Taxonomy" id="92897"/>
    <lineage>
        <taxon>Eukaryota</taxon>
        <taxon>Fungi</taxon>
        <taxon>Dikarya</taxon>
        <taxon>Ascomycota</taxon>
        <taxon>Pezizomycotina</taxon>
        <taxon>Sordariomycetes</taxon>
        <taxon>Sordariomycetidae</taxon>
        <taxon>Sordariales</taxon>
        <taxon>Lasiosphaeriaceae</taxon>
        <taxon>Cercophora</taxon>
    </lineage>
</organism>
<gene>
    <name evidence="2" type="ORF">B0T16DRAFT_424001</name>
</gene>
<evidence type="ECO:0000256" key="1">
    <source>
        <dbReference type="SAM" id="SignalP"/>
    </source>
</evidence>
<accession>A0AA39XTR8</accession>
<feature type="chain" id="PRO_5041440384" evidence="1">
    <location>
        <begin position="16"/>
        <end position="133"/>
    </location>
</feature>
<name>A0AA39XTR8_9PEZI</name>
<dbReference type="AlphaFoldDB" id="A0AA39XTR8"/>